<feature type="non-terminal residue" evidence="3">
    <location>
        <position position="1"/>
    </location>
</feature>
<feature type="region of interest" description="Disordered" evidence="1">
    <location>
        <begin position="1"/>
        <end position="84"/>
    </location>
</feature>
<feature type="region of interest" description="Disordered" evidence="1">
    <location>
        <begin position="106"/>
        <end position="306"/>
    </location>
</feature>
<feature type="domain" description="Reverse transcriptase zinc-binding" evidence="2">
    <location>
        <begin position="444"/>
        <end position="514"/>
    </location>
</feature>
<dbReference type="Pfam" id="PF13966">
    <property type="entry name" value="zf-RVT"/>
    <property type="match status" value="1"/>
</dbReference>
<feature type="compositionally biased region" description="Basic and acidic residues" evidence="1">
    <location>
        <begin position="191"/>
        <end position="210"/>
    </location>
</feature>
<sequence>LRKIRQEKKAKPQILRKTRALALVPRKRKMIDTGAERKRVKTQDSSRKNQNKENESSDFTNNQKVVKEQKSHTGGTLTDLTSHNTDWAEDTEAAYRKGKISLQKDMVQSAQSSLNEKAENSTGINMESTGINPDTSLSEIESCDSEGSAETDLETMRIEEEKANGTTAHKVNDNIEDSHSYSGDNPYIEPNRARKDNDGIGKTNDVEKATESTSTKNIEITEENTEKEIEHEMDLSVQRTPSRAETQNLQEITPNDSAEDQEMNNPKDEEFTLVTRKKRSMKSSSVTDLHSERHKPYKRGGGNKGHRASITKMYEQASNSKVNTTKTILIPLTQSARDTKLEAPMERHYKQDRKANWGFVMKAALNRRPVKLKGWPEHWRPYVNAWKRVNGRIEGSAESWPWNRESLSIANASGEEFSVKSMSRYLKEIKLLNIKNRSQLIDEAKKNSWKWMNIKWVPNVKKNIYWRLQHKALPLGYRLKYINPEDPGECPSCPSTLQTIDHFAIDCPTSKKIWNLALELVTPVINLERPINLDAMFNDQYTGNVQLRNWIYINAIYEIWYWYSQAKWGNPIPVPILDL</sequence>
<name>A0A9N9NX61_9GLOM</name>
<feature type="compositionally biased region" description="Polar residues" evidence="1">
    <location>
        <begin position="106"/>
        <end position="139"/>
    </location>
</feature>
<organism evidence="3 4">
    <name type="scientific">Cetraspora pellucida</name>
    <dbReference type="NCBI Taxonomy" id="1433469"/>
    <lineage>
        <taxon>Eukaryota</taxon>
        <taxon>Fungi</taxon>
        <taxon>Fungi incertae sedis</taxon>
        <taxon>Mucoromycota</taxon>
        <taxon>Glomeromycotina</taxon>
        <taxon>Glomeromycetes</taxon>
        <taxon>Diversisporales</taxon>
        <taxon>Gigasporaceae</taxon>
        <taxon>Cetraspora</taxon>
    </lineage>
</organism>
<evidence type="ECO:0000313" key="4">
    <source>
        <dbReference type="Proteomes" id="UP000789759"/>
    </source>
</evidence>
<proteinExistence type="predicted"/>
<feature type="compositionally biased region" description="Polar residues" evidence="1">
    <location>
        <begin position="72"/>
        <end position="84"/>
    </location>
</feature>
<evidence type="ECO:0000259" key="2">
    <source>
        <dbReference type="Pfam" id="PF13966"/>
    </source>
</evidence>
<reference evidence="3" key="1">
    <citation type="submission" date="2021-06" db="EMBL/GenBank/DDBJ databases">
        <authorList>
            <person name="Kallberg Y."/>
            <person name="Tangrot J."/>
            <person name="Rosling A."/>
        </authorList>
    </citation>
    <scope>NUCLEOTIDE SEQUENCE</scope>
    <source>
        <strain evidence="3">FL966</strain>
    </source>
</reference>
<evidence type="ECO:0000256" key="1">
    <source>
        <dbReference type="SAM" id="MobiDB-lite"/>
    </source>
</evidence>
<dbReference type="AlphaFoldDB" id="A0A9N9NX61"/>
<feature type="compositionally biased region" description="Basic and acidic residues" evidence="1">
    <location>
        <begin position="154"/>
        <end position="163"/>
    </location>
</feature>
<comment type="caution">
    <text evidence="3">The sequence shown here is derived from an EMBL/GenBank/DDBJ whole genome shotgun (WGS) entry which is preliminary data.</text>
</comment>
<dbReference type="OrthoDB" id="2278241at2759"/>
<keyword evidence="4" id="KW-1185">Reference proteome</keyword>
<feature type="compositionally biased region" description="Acidic residues" evidence="1">
    <location>
        <begin position="141"/>
        <end position="153"/>
    </location>
</feature>
<gene>
    <name evidence="3" type="ORF">CPELLU_LOCUS15748</name>
</gene>
<protein>
    <submittedName>
        <fullName evidence="3">10119_t:CDS:1</fullName>
    </submittedName>
</protein>
<feature type="non-terminal residue" evidence="3">
    <location>
        <position position="579"/>
    </location>
</feature>
<dbReference type="InterPro" id="IPR026960">
    <property type="entry name" value="RVT-Znf"/>
</dbReference>
<feature type="compositionally biased region" description="Basic and acidic residues" evidence="1">
    <location>
        <begin position="224"/>
        <end position="234"/>
    </location>
</feature>
<dbReference type="EMBL" id="CAJVQA010021425">
    <property type="protein sequence ID" value="CAG8768843.1"/>
    <property type="molecule type" value="Genomic_DNA"/>
</dbReference>
<feature type="compositionally biased region" description="Basic and acidic residues" evidence="1">
    <location>
        <begin position="170"/>
        <end position="179"/>
    </location>
</feature>
<evidence type="ECO:0000313" key="3">
    <source>
        <dbReference type="EMBL" id="CAG8768843.1"/>
    </source>
</evidence>
<dbReference type="Proteomes" id="UP000789759">
    <property type="component" value="Unassembled WGS sequence"/>
</dbReference>
<accession>A0A9N9NX61</accession>
<feature type="compositionally biased region" description="Basic and acidic residues" evidence="1">
    <location>
        <begin position="30"/>
        <end position="55"/>
    </location>
</feature>
<feature type="compositionally biased region" description="Basic residues" evidence="1">
    <location>
        <begin position="14"/>
        <end position="29"/>
    </location>
</feature>
<feature type="compositionally biased region" description="Polar residues" evidence="1">
    <location>
        <begin position="237"/>
        <end position="256"/>
    </location>
</feature>